<accession>A0A9P8A5L3</accession>
<evidence type="ECO:0008006" key="7">
    <source>
        <dbReference type="Google" id="ProtNLM"/>
    </source>
</evidence>
<dbReference type="GO" id="GO:0006487">
    <property type="term" value="P:protein N-linked glycosylation"/>
    <property type="evidence" value="ECO:0007669"/>
    <property type="project" value="TreeGrafter"/>
</dbReference>
<dbReference type="GO" id="GO:0016757">
    <property type="term" value="F:glycosyltransferase activity"/>
    <property type="evidence" value="ECO:0007669"/>
    <property type="project" value="UniProtKB-KW"/>
</dbReference>
<keyword evidence="2" id="KW-0328">Glycosyltransferase</keyword>
<organism evidence="5 6">
    <name type="scientific">Mortierella alpina</name>
    <name type="common">Oleaginous fungus</name>
    <name type="synonym">Mortierella renispora</name>
    <dbReference type="NCBI Taxonomy" id="64518"/>
    <lineage>
        <taxon>Eukaryota</taxon>
        <taxon>Fungi</taxon>
        <taxon>Fungi incertae sedis</taxon>
        <taxon>Mucoromycota</taxon>
        <taxon>Mortierellomycotina</taxon>
        <taxon>Mortierellomycetes</taxon>
        <taxon>Mortierellales</taxon>
        <taxon>Mortierellaceae</taxon>
        <taxon>Mortierella</taxon>
    </lineage>
</organism>
<evidence type="ECO:0000256" key="2">
    <source>
        <dbReference type="ARBA" id="ARBA00022676"/>
    </source>
</evidence>
<dbReference type="PANTHER" id="PTHR31306">
    <property type="entry name" value="ALPHA-1,6-MANNOSYLTRANSFERASE MNN11-RELATED"/>
    <property type="match status" value="1"/>
</dbReference>
<evidence type="ECO:0000256" key="3">
    <source>
        <dbReference type="ARBA" id="ARBA00022679"/>
    </source>
</evidence>
<keyword evidence="3" id="KW-0808">Transferase</keyword>
<dbReference type="Gene3D" id="3.90.550.10">
    <property type="entry name" value="Spore Coat Polysaccharide Biosynthesis Protein SpsA, Chain A"/>
    <property type="match status" value="1"/>
</dbReference>
<evidence type="ECO:0000256" key="4">
    <source>
        <dbReference type="SAM" id="MobiDB-lite"/>
    </source>
</evidence>
<comment type="similarity">
    <text evidence="1">Belongs to the glycosyltransferase 34 family.</text>
</comment>
<dbReference type="PANTHER" id="PTHR31306:SF4">
    <property type="entry name" value="ALPHA-1,2-GALACTOSYLTRANSFERASE"/>
    <property type="match status" value="1"/>
</dbReference>
<name>A0A9P8A5L3_MORAP</name>
<evidence type="ECO:0000256" key="1">
    <source>
        <dbReference type="ARBA" id="ARBA00005664"/>
    </source>
</evidence>
<evidence type="ECO:0000313" key="6">
    <source>
        <dbReference type="Proteomes" id="UP000717515"/>
    </source>
</evidence>
<dbReference type="InterPro" id="IPR029044">
    <property type="entry name" value="Nucleotide-diphossugar_trans"/>
</dbReference>
<dbReference type="Proteomes" id="UP000717515">
    <property type="component" value="Unassembled WGS sequence"/>
</dbReference>
<dbReference type="SUPFAM" id="SSF53448">
    <property type="entry name" value="Nucleotide-diphospho-sugar transferases"/>
    <property type="match status" value="1"/>
</dbReference>
<feature type="region of interest" description="Disordered" evidence="4">
    <location>
        <begin position="35"/>
        <end position="77"/>
    </location>
</feature>
<feature type="compositionally biased region" description="Low complexity" evidence="4">
    <location>
        <begin position="35"/>
        <end position="49"/>
    </location>
</feature>
<protein>
    <recommendedName>
        <fullName evidence="7">Glycosyltransferase family 34 protein</fullName>
    </recommendedName>
</protein>
<reference evidence="5" key="1">
    <citation type="submission" date="2021-07" db="EMBL/GenBank/DDBJ databases">
        <title>Draft genome of Mortierella alpina, strain LL118, isolated from an aspen leaf litter sample.</title>
        <authorList>
            <person name="Yang S."/>
            <person name="Vinatzer B.A."/>
        </authorList>
    </citation>
    <scope>NUCLEOTIDE SEQUENCE</scope>
    <source>
        <strain evidence="5">LL118</strain>
    </source>
</reference>
<gene>
    <name evidence="5" type="ORF">KVV02_000006</name>
</gene>
<feature type="compositionally biased region" description="Polar residues" evidence="4">
    <location>
        <begin position="59"/>
        <end position="76"/>
    </location>
</feature>
<dbReference type="AlphaFoldDB" id="A0A9P8A5L3"/>
<evidence type="ECO:0000313" key="5">
    <source>
        <dbReference type="EMBL" id="KAG9325258.1"/>
    </source>
</evidence>
<dbReference type="InterPro" id="IPR008630">
    <property type="entry name" value="Glyco_trans_34"/>
</dbReference>
<dbReference type="Pfam" id="PF05637">
    <property type="entry name" value="Glyco_transf_34"/>
    <property type="match status" value="1"/>
</dbReference>
<comment type="caution">
    <text evidence="5">The sequence shown here is derived from an EMBL/GenBank/DDBJ whole genome shotgun (WGS) entry which is preliminary data.</text>
</comment>
<dbReference type="EMBL" id="JAIFTL010000044">
    <property type="protein sequence ID" value="KAG9325258.1"/>
    <property type="molecule type" value="Genomic_DNA"/>
</dbReference>
<sequence length="573" mass="65729">MAMPVRKLYWVTAAVFLFVVFLSYHKSNIPYYNKDQQQQQDSYDTSTSYDDIDKDYENHTGSGIKQPLPSTDNPPKTEQIVPQGLPNKSKQYDTLVVIPSNWLQIQNRRWVRDAIFGIKNNLEPCKKYDGRIIYKFYIHGHSTWEKTGIHSAQYMQAQVRDLYGEFMEFNDYEFTNKTVTKRHALWGDALDWAVNTFVPQEHVKVDKVLIFDSNTVVNLPRMEETIRQIDHPDGFIHTWAQGETSNAPFAAMVSYPVLEQLLKNRAAIKENNDLVDLVTAATLYYTNPAPKFKIIKGKGQLWASDIDQVLATSAAVGQVYQFEDWMPIVEKMAFQPTPACAVDQDRKKNIALLTSSYIYVDMCMAEASLPSAENKREYATKHGYDFVARGAEFAQEDHRGRRLVWGKIGAIQKVLPHYEWLFWMDMDAVVADLDKDLRDIIRQAEERKPHADTEISLIVAKPIRDKMLNAGVMLIKNTAWSRDFLNEVQTKVDWYRKSSYEQAAIWEVMNDPKFSPGVFLFDKDDHTMNTFPKQYDVGDFIIHFAPAGCPSVPVLEALKLIKNGESAKGVGAE</sequence>
<dbReference type="GO" id="GO:0000139">
    <property type="term" value="C:Golgi membrane"/>
    <property type="evidence" value="ECO:0007669"/>
    <property type="project" value="TreeGrafter"/>
</dbReference>
<proteinExistence type="inferred from homology"/>